<dbReference type="AlphaFoldDB" id="A0AAU8BNI6"/>
<proteinExistence type="inferred from homology"/>
<keyword evidence="2" id="KW-0732">Signal</keyword>
<dbReference type="Pfam" id="PF07012">
    <property type="entry name" value="Curlin_rpt"/>
    <property type="match status" value="1"/>
</dbReference>
<sequence>MKCTLLGLSHFSTFNAALFKSVAAILMSIVWLINNVPYAEASVLKGYAIPLASKIDNKGKFGSGIQLTPFGTIKDIENQRDLASTSELNYSEIDISSEGGSQADIYQQSDGWGTNWAQVYITGDGNYALVAQQGTQNQAYVSQNGNDNTALLLQKGVNNTALALQEGDENLIFVAQKNGIRGRHSNVSVSQQGDGHTAVILAGPRANVGIEQGGNSPQAIVMDISSAMSVNVVNQ</sequence>
<comment type="similarity">
    <text evidence="1">Belongs to the CsgA/CsgB family.</text>
</comment>
<dbReference type="EMBL" id="CP115921">
    <property type="protein sequence ID" value="XCD17808.1"/>
    <property type="molecule type" value="Genomic_DNA"/>
</dbReference>
<name>A0AAU8BNI6_9VIBR</name>
<dbReference type="InterPro" id="IPR009742">
    <property type="entry name" value="Curlin_rpt"/>
</dbReference>
<organism evidence="3">
    <name type="scientific">Vibrio chaetopteri</name>
    <dbReference type="NCBI Taxonomy" id="3016528"/>
    <lineage>
        <taxon>Bacteria</taxon>
        <taxon>Pseudomonadati</taxon>
        <taxon>Pseudomonadota</taxon>
        <taxon>Gammaproteobacteria</taxon>
        <taxon>Vibrionales</taxon>
        <taxon>Vibrionaceae</taxon>
        <taxon>Vibrio</taxon>
    </lineage>
</organism>
<protein>
    <recommendedName>
        <fullName evidence="4">Curlin subunit CsgB</fullName>
    </recommendedName>
</protein>
<dbReference type="RefSeq" id="WP_353498981.1">
    <property type="nucleotide sequence ID" value="NZ_CP115921.1"/>
</dbReference>
<gene>
    <name evidence="3" type="ORF">PG915_21200</name>
</gene>
<evidence type="ECO:0000256" key="2">
    <source>
        <dbReference type="ARBA" id="ARBA00022729"/>
    </source>
</evidence>
<dbReference type="GO" id="GO:0007155">
    <property type="term" value="P:cell adhesion"/>
    <property type="evidence" value="ECO:0007669"/>
    <property type="project" value="InterPro"/>
</dbReference>
<evidence type="ECO:0008006" key="4">
    <source>
        <dbReference type="Google" id="ProtNLM"/>
    </source>
</evidence>
<evidence type="ECO:0000256" key="1">
    <source>
        <dbReference type="ARBA" id="ARBA00009766"/>
    </source>
</evidence>
<dbReference type="KEGG" id="vck:PG915_21200"/>
<dbReference type="GO" id="GO:0009289">
    <property type="term" value="C:pilus"/>
    <property type="evidence" value="ECO:0007669"/>
    <property type="project" value="InterPro"/>
</dbReference>
<reference evidence="3" key="1">
    <citation type="submission" date="2023-01" db="EMBL/GenBank/DDBJ databases">
        <title>Vibrio sp. CB1-14 genome sequencing.</title>
        <authorList>
            <person name="Otstavnykh N."/>
            <person name="Isaeva M."/>
            <person name="Meleshko D."/>
        </authorList>
    </citation>
    <scope>NUCLEOTIDE SEQUENCE</scope>
    <source>
        <strain evidence="3">CB1-14</strain>
    </source>
</reference>
<evidence type="ECO:0000313" key="3">
    <source>
        <dbReference type="EMBL" id="XCD17808.1"/>
    </source>
</evidence>
<accession>A0AAU8BNI6</accession>